<dbReference type="PANTHER" id="PTHR43639">
    <property type="entry name" value="OXIDOREDUCTASE, SHORT-CHAIN DEHYDROGENASE/REDUCTASE FAMILY (AFU_ORTHOLOGUE AFUA_5G02870)"/>
    <property type="match status" value="1"/>
</dbReference>
<dbReference type="GO" id="GO:0016491">
    <property type="term" value="F:oxidoreductase activity"/>
    <property type="evidence" value="ECO:0007669"/>
    <property type="project" value="UniProtKB-KW"/>
</dbReference>
<dbReference type="Proteomes" id="UP000198243">
    <property type="component" value="Chromosome I"/>
</dbReference>
<dbReference type="SUPFAM" id="SSF51735">
    <property type="entry name" value="NAD(P)-binding Rossmann-fold domains"/>
    <property type="match status" value="1"/>
</dbReference>
<dbReference type="CDD" id="cd05233">
    <property type="entry name" value="SDR_c"/>
    <property type="match status" value="1"/>
</dbReference>
<evidence type="ECO:0000313" key="4">
    <source>
        <dbReference type="Proteomes" id="UP000198243"/>
    </source>
</evidence>
<evidence type="ECO:0000256" key="2">
    <source>
        <dbReference type="ARBA" id="ARBA00023002"/>
    </source>
</evidence>
<organism evidence="3 4">
    <name type="scientific">Micromonospora coriariae</name>
    <dbReference type="NCBI Taxonomy" id="285665"/>
    <lineage>
        <taxon>Bacteria</taxon>
        <taxon>Bacillati</taxon>
        <taxon>Actinomycetota</taxon>
        <taxon>Actinomycetes</taxon>
        <taxon>Micromonosporales</taxon>
        <taxon>Micromonosporaceae</taxon>
        <taxon>Micromonospora</taxon>
    </lineage>
</organism>
<dbReference type="InterPro" id="IPR020904">
    <property type="entry name" value="Sc_DH/Rdtase_CS"/>
</dbReference>
<name>A0A1C4WMN6_9ACTN</name>
<dbReference type="Gene3D" id="3.40.50.720">
    <property type="entry name" value="NAD(P)-binding Rossmann-like Domain"/>
    <property type="match status" value="1"/>
</dbReference>
<gene>
    <name evidence="3" type="ORF">GA0070607_3867</name>
</gene>
<keyword evidence="2" id="KW-0560">Oxidoreductase</keyword>
<dbReference type="AlphaFoldDB" id="A0A1C4WMN6"/>
<reference evidence="4" key="1">
    <citation type="submission" date="2016-06" db="EMBL/GenBank/DDBJ databases">
        <authorList>
            <person name="Varghese N."/>
            <person name="Submissions Spin"/>
        </authorList>
    </citation>
    <scope>NUCLEOTIDE SEQUENCE [LARGE SCALE GENOMIC DNA]</scope>
    <source>
        <strain evidence="4">DSM 44875</strain>
    </source>
</reference>
<dbReference type="Pfam" id="PF13561">
    <property type="entry name" value="adh_short_C2"/>
    <property type="match status" value="1"/>
</dbReference>
<dbReference type="PANTHER" id="PTHR43639:SF1">
    <property type="entry name" value="SHORT-CHAIN DEHYDROGENASE_REDUCTASE FAMILY PROTEIN"/>
    <property type="match status" value="1"/>
</dbReference>
<proteinExistence type="inferred from homology"/>
<evidence type="ECO:0000313" key="3">
    <source>
        <dbReference type="EMBL" id="SCE97419.1"/>
    </source>
</evidence>
<sequence>MSTSFVVTGGGRGVGRAVVQRLVATGATAVVVERDADAVDWLAGHPAADRLVAVIGDAGDEQVAQHAADLAERSGPLTGWVNNAAVFRDAALHSASADAVLDLIAQNLRPAVVGAAVAVRRFLAAGSGGAIVNVSSHQARRPVSGALPYSTAKAAVEGLTRALAVEYGRHGIRANAVALGSIATERHGDFLAAQEPTQAQWIDAELTRLHPVGRIGTVDEVAEAVAYLLSPAASFINGVTLPVDGGRAVLGLDPEAC</sequence>
<accession>A0A1C4WMN6</accession>
<dbReference type="InterPro" id="IPR036291">
    <property type="entry name" value="NAD(P)-bd_dom_sf"/>
</dbReference>
<evidence type="ECO:0000256" key="1">
    <source>
        <dbReference type="ARBA" id="ARBA00006484"/>
    </source>
</evidence>
<protein>
    <submittedName>
        <fullName evidence="3">NAD(P)-dependent dehydrogenase, short-chain alcohol dehydrogenase family</fullName>
    </submittedName>
</protein>
<dbReference type="OrthoDB" id="7064009at2"/>
<dbReference type="PRINTS" id="PR00081">
    <property type="entry name" value="GDHRDH"/>
</dbReference>
<dbReference type="EMBL" id="LT607412">
    <property type="protein sequence ID" value="SCE97419.1"/>
    <property type="molecule type" value="Genomic_DNA"/>
</dbReference>
<dbReference type="PRINTS" id="PR00080">
    <property type="entry name" value="SDRFAMILY"/>
</dbReference>
<dbReference type="RefSeq" id="WP_089019418.1">
    <property type="nucleotide sequence ID" value="NZ_LT607412.1"/>
</dbReference>
<keyword evidence="4" id="KW-1185">Reference proteome</keyword>
<dbReference type="PROSITE" id="PS00061">
    <property type="entry name" value="ADH_SHORT"/>
    <property type="match status" value="1"/>
</dbReference>
<comment type="similarity">
    <text evidence="1">Belongs to the short-chain dehydrogenases/reductases (SDR) family.</text>
</comment>
<dbReference type="FunFam" id="3.40.50.720:FF:000084">
    <property type="entry name" value="Short-chain dehydrogenase reductase"/>
    <property type="match status" value="1"/>
</dbReference>
<dbReference type="InterPro" id="IPR002347">
    <property type="entry name" value="SDR_fam"/>
</dbReference>